<dbReference type="InterPro" id="IPR008579">
    <property type="entry name" value="UGlyAH_Cupin_dom"/>
</dbReference>
<dbReference type="PANTHER" id="PTHR33271:SF17">
    <property type="entry name" value="OS10G0465950 PROTEIN"/>
    <property type="match status" value="1"/>
</dbReference>
<protein>
    <recommendedName>
        <fullName evidence="1">(S)-ureidoglycine aminohydrolase cupin domain-containing protein</fullName>
    </recommendedName>
</protein>
<dbReference type="OrthoDB" id="612341at2759"/>
<evidence type="ECO:0000259" key="1">
    <source>
        <dbReference type="Pfam" id="PF05899"/>
    </source>
</evidence>
<dbReference type="EMBL" id="RWGY01000011">
    <property type="protein sequence ID" value="TVU30434.1"/>
    <property type="molecule type" value="Genomic_DNA"/>
</dbReference>
<dbReference type="Pfam" id="PF05899">
    <property type="entry name" value="Cupin_3"/>
    <property type="match status" value="1"/>
</dbReference>
<accession>A0A5J9V4I0</accession>
<dbReference type="Gene3D" id="2.60.120.10">
    <property type="entry name" value="Jelly Rolls"/>
    <property type="match status" value="1"/>
</dbReference>
<sequence>MSMTSSSSSGSEAPGVNVDAPAGVGAVTVERSPAAARLLELGVRSWPKWGGPRGRYALSYDARQTCYIVRGKVTVTVEDSPESAVEFGSGDLVIFARGARCTWHIAAAVDMHYAFDPS</sequence>
<dbReference type="InterPro" id="IPR011051">
    <property type="entry name" value="RmlC_Cupin_sf"/>
</dbReference>
<evidence type="ECO:0000313" key="2">
    <source>
        <dbReference type="EMBL" id="TVU30434.1"/>
    </source>
</evidence>
<dbReference type="InterPro" id="IPR014710">
    <property type="entry name" value="RmlC-like_jellyroll"/>
</dbReference>
<feature type="non-terminal residue" evidence="2">
    <location>
        <position position="1"/>
    </location>
</feature>
<reference evidence="2 3" key="1">
    <citation type="journal article" date="2019" name="Sci. Rep.">
        <title>A high-quality genome of Eragrostis curvula grass provides insights into Poaceae evolution and supports new strategies to enhance forage quality.</title>
        <authorList>
            <person name="Carballo J."/>
            <person name="Santos B.A.C.M."/>
            <person name="Zappacosta D."/>
            <person name="Garbus I."/>
            <person name="Selva J.P."/>
            <person name="Gallo C.A."/>
            <person name="Diaz A."/>
            <person name="Albertini E."/>
            <person name="Caccamo M."/>
            <person name="Echenique V."/>
        </authorList>
    </citation>
    <scope>NUCLEOTIDE SEQUENCE [LARGE SCALE GENOMIC DNA]</scope>
    <source>
        <strain evidence="3">cv. Victoria</strain>
        <tissue evidence="2">Leaf</tissue>
    </source>
</reference>
<feature type="domain" description="(S)-ureidoglycine aminohydrolase cupin" evidence="1">
    <location>
        <begin position="40"/>
        <end position="113"/>
    </location>
</feature>
<dbReference type="SUPFAM" id="SSF51182">
    <property type="entry name" value="RmlC-like cupins"/>
    <property type="match status" value="1"/>
</dbReference>
<keyword evidence="3" id="KW-1185">Reference proteome</keyword>
<dbReference type="PANTHER" id="PTHR33271">
    <property type="entry name" value="OS04G0445200 PROTEIN"/>
    <property type="match status" value="1"/>
</dbReference>
<dbReference type="Gramene" id="TVU30434">
    <property type="protein sequence ID" value="TVU30434"/>
    <property type="gene ID" value="EJB05_22058"/>
</dbReference>
<name>A0A5J9V4I0_9POAL</name>
<dbReference type="Proteomes" id="UP000324897">
    <property type="component" value="Chromosome 1"/>
</dbReference>
<gene>
    <name evidence="2" type="ORF">EJB05_22058</name>
</gene>
<comment type="caution">
    <text evidence="2">The sequence shown here is derived from an EMBL/GenBank/DDBJ whole genome shotgun (WGS) entry which is preliminary data.</text>
</comment>
<organism evidence="2 3">
    <name type="scientific">Eragrostis curvula</name>
    <name type="common">weeping love grass</name>
    <dbReference type="NCBI Taxonomy" id="38414"/>
    <lineage>
        <taxon>Eukaryota</taxon>
        <taxon>Viridiplantae</taxon>
        <taxon>Streptophyta</taxon>
        <taxon>Embryophyta</taxon>
        <taxon>Tracheophyta</taxon>
        <taxon>Spermatophyta</taxon>
        <taxon>Magnoliopsida</taxon>
        <taxon>Liliopsida</taxon>
        <taxon>Poales</taxon>
        <taxon>Poaceae</taxon>
        <taxon>PACMAD clade</taxon>
        <taxon>Chloridoideae</taxon>
        <taxon>Eragrostideae</taxon>
        <taxon>Eragrostidinae</taxon>
        <taxon>Eragrostis</taxon>
    </lineage>
</organism>
<proteinExistence type="predicted"/>
<dbReference type="CDD" id="cd02227">
    <property type="entry name" value="cupin_TM1112-like"/>
    <property type="match status" value="1"/>
</dbReference>
<dbReference type="AlphaFoldDB" id="A0A5J9V4I0"/>
<evidence type="ECO:0000313" key="3">
    <source>
        <dbReference type="Proteomes" id="UP000324897"/>
    </source>
</evidence>